<evidence type="ECO:0000256" key="1">
    <source>
        <dbReference type="SAM" id="MobiDB-lite"/>
    </source>
</evidence>
<name>A0A164URS3_DAUCS</name>
<gene>
    <name evidence="2" type="ORF">DCAR_026341</name>
    <name evidence="3" type="ORF">DCAR_0730253</name>
</gene>
<evidence type="ECO:0000313" key="2">
    <source>
        <dbReference type="EMBL" id="KZM89266.1"/>
    </source>
</evidence>
<feature type="region of interest" description="Disordered" evidence="1">
    <location>
        <begin position="61"/>
        <end position="86"/>
    </location>
</feature>
<evidence type="ECO:0000313" key="4">
    <source>
        <dbReference type="Proteomes" id="UP000077755"/>
    </source>
</evidence>
<organism evidence="2">
    <name type="scientific">Daucus carota subsp. sativus</name>
    <name type="common">Carrot</name>
    <dbReference type="NCBI Taxonomy" id="79200"/>
    <lineage>
        <taxon>Eukaryota</taxon>
        <taxon>Viridiplantae</taxon>
        <taxon>Streptophyta</taxon>
        <taxon>Embryophyta</taxon>
        <taxon>Tracheophyta</taxon>
        <taxon>Spermatophyta</taxon>
        <taxon>Magnoliopsida</taxon>
        <taxon>eudicotyledons</taxon>
        <taxon>Gunneridae</taxon>
        <taxon>Pentapetalae</taxon>
        <taxon>asterids</taxon>
        <taxon>campanulids</taxon>
        <taxon>Apiales</taxon>
        <taxon>Apiaceae</taxon>
        <taxon>Apioideae</taxon>
        <taxon>Scandiceae</taxon>
        <taxon>Daucinae</taxon>
        <taxon>Daucus</taxon>
        <taxon>Daucus sect. Daucus</taxon>
    </lineage>
</organism>
<dbReference type="AlphaFoldDB" id="A0A164URS3"/>
<reference evidence="3" key="2">
    <citation type="submission" date="2022-03" db="EMBL/GenBank/DDBJ databases">
        <title>Draft title - Genomic analysis of global carrot germplasm unveils the trajectory of domestication and the origin of high carotenoid orange carrot.</title>
        <authorList>
            <person name="Iorizzo M."/>
            <person name="Ellison S."/>
            <person name="Senalik D."/>
            <person name="Macko-Podgorni A."/>
            <person name="Grzebelus D."/>
            <person name="Bostan H."/>
            <person name="Rolling W."/>
            <person name="Curaba J."/>
            <person name="Simon P."/>
        </authorList>
    </citation>
    <scope>NUCLEOTIDE SEQUENCE</scope>
    <source>
        <tissue evidence="3">Leaf</tissue>
    </source>
</reference>
<proteinExistence type="predicted"/>
<dbReference type="GO" id="GO:0005634">
    <property type="term" value="C:nucleus"/>
    <property type="evidence" value="ECO:0007669"/>
    <property type="project" value="TreeGrafter"/>
</dbReference>
<keyword evidence="4" id="KW-1185">Reference proteome</keyword>
<dbReference type="Gramene" id="KZM89266">
    <property type="protein sequence ID" value="KZM89266"/>
    <property type="gene ID" value="DCAR_026341"/>
</dbReference>
<dbReference type="PANTHER" id="PTHR31307">
    <property type="entry name" value="TRIHELIX TRANSCRIPTION FACTOR ASIL2"/>
    <property type="match status" value="1"/>
</dbReference>
<dbReference type="Proteomes" id="UP000077755">
    <property type="component" value="Chromosome 7"/>
</dbReference>
<feature type="compositionally biased region" description="Polar residues" evidence="1">
    <location>
        <begin position="61"/>
        <end position="70"/>
    </location>
</feature>
<dbReference type="PANTHER" id="PTHR31307:SF6">
    <property type="entry name" value="OS01G0718900 PROTEIN"/>
    <property type="match status" value="1"/>
</dbReference>
<dbReference type="EMBL" id="LNRQ01000007">
    <property type="protein sequence ID" value="KZM89266.1"/>
    <property type="molecule type" value="Genomic_DNA"/>
</dbReference>
<protein>
    <submittedName>
        <fullName evidence="2">Uncharacterized protein</fullName>
    </submittedName>
</protein>
<dbReference type="InterPro" id="IPR044823">
    <property type="entry name" value="ASIL1/2-like"/>
</dbReference>
<reference evidence="2" key="1">
    <citation type="journal article" date="2016" name="Nat. Genet.">
        <title>A high-quality carrot genome assembly provides new insights into carotenoid accumulation and asterid genome evolution.</title>
        <authorList>
            <person name="Iorizzo M."/>
            <person name="Ellison S."/>
            <person name="Senalik D."/>
            <person name="Zeng P."/>
            <person name="Satapoomin P."/>
            <person name="Huang J."/>
            <person name="Bowman M."/>
            <person name="Iovene M."/>
            <person name="Sanseverino W."/>
            <person name="Cavagnaro P."/>
            <person name="Yildiz M."/>
            <person name="Macko-Podgorni A."/>
            <person name="Moranska E."/>
            <person name="Grzebelus E."/>
            <person name="Grzebelus D."/>
            <person name="Ashrafi H."/>
            <person name="Zheng Z."/>
            <person name="Cheng S."/>
            <person name="Spooner D."/>
            <person name="Van Deynze A."/>
            <person name="Simon P."/>
        </authorList>
    </citation>
    <scope>NUCLEOTIDE SEQUENCE [LARGE SCALE GENOMIC DNA]</scope>
    <source>
        <tissue evidence="2">Leaf</tissue>
    </source>
</reference>
<sequence>MKLQGMMDTTKKWVYFKKMNMLLSSTPQQPRLSRRVNSVNSEYVTQYTRVPLNRACGIDELSNSPENSESVEAEEKGSDLLPAKQTSRVDGGSFRLLAESITKFSDIYEKIESSKRKFSVLFFKSCIIYLPKGVSYAIQASSLQDLMFEAIKLLA</sequence>
<dbReference type="GO" id="GO:0000976">
    <property type="term" value="F:transcription cis-regulatory region binding"/>
    <property type="evidence" value="ECO:0007669"/>
    <property type="project" value="TreeGrafter"/>
</dbReference>
<accession>A0A164URS3</accession>
<dbReference type="EMBL" id="CP093349">
    <property type="protein sequence ID" value="WOH10781.1"/>
    <property type="molecule type" value="Genomic_DNA"/>
</dbReference>
<evidence type="ECO:0000313" key="3">
    <source>
        <dbReference type="EMBL" id="WOH10781.1"/>
    </source>
</evidence>